<protein>
    <submittedName>
        <fullName evidence="1">Uncharacterized protein</fullName>
    </submittedName>
</protein>
<feature type="non-terminal residue" evidence="1">
    <location>
        <position position="69"/>
    </location>
</feature>
<feature type="non-terminal residue" evidence="1">
    <location>
        <position position="1"/>
    </location>
</feature>
<dbReference type="EMBL" id="PJQM01003861">
    <property type="protein sequence ID" value="RCH86781.1"/>
    <property type="molecule type" value="Genomic_DNA"/>
</dbReference>
<name>A0A367JAM0_RHIST</name>
<evidence type="ECO:0000313" key="2">
    <source>
        <dbReference type="Proteomes" id="UP000253551"/>
    </source>
</evidence>
<proteinExistence type="predicted"/>
<gene>
    <name evidence="1" type="ORF">CU098_006207</name>
</gene>
<reference evidence="1 2" key="1">
    <citation type="journal article" date="2018" name="G3 (Bethesda)">
        <title>Phylogenetic and Phylogenomic Definition of Rhizopus Species.</title>
        <authorList>
            <person name="Gryganskyi A.P."/>
            <person name="Golan J."/>
            <person name="Dolatabadi S."/>
            <person name="Mondo S."/>
            <person name="Robb S."/>
            <person name="Idnurm A."/>
            <person name="Muszewska A."/>
            <person name="Steczkiewicz K."/>
            <person name="Masonjones S."/>
            <person name="Liao H.L."/>
            <person name="Gajdeczka M.T."/>
            <person name="Anike F."/>
            <person name="Vuek A."/>
            <person name="Anishchenko I.M."/>
            <person name="Voigt K."/>
            <person name="de Hoog G.S."/>
            <person name="Smith M.E."/>
            <person name="Heitman J."/>
            <person name="Vilgalys R."/>
            <person name="Stajich J.E."/>
        </authorList>
    </citation>
    <scope>NUCLEOTIDE SEQUENCE [LARGE SCALE GENOMIC DNA]</scope>
    <source>
        <strain evidence="1 2">LSU 92-RS-03</strain>
    </source>
</reference>
<organism evidence="1 2">
    <name type="scientific">Rhizopus stolonifer</name>
    <name type="common">Rhizopus nigricans</name>
    <dbReference type="NCBI Taxonomy" id="4846"/>
    <lineage>
        <taxon>Eukaryota</taxon>
        <taxon>Fungi</taxon>
        <taxon>Fungi incertae sedis</taxon>
        <taxon>Mucoromycota</taxon>
        <taxon>Mucoromycotina</taxon>
        <taxon>Mucoromycetes</taxon>
        <taxon>Mucorales</taxon>
        <taxon>Mucorineae</taxon>
        <taxon>Rhizopodaceae</taxon>
        <taxon>Rhizopus</taxon>
    </lineage>
</organism>
<comment type="caution">
    <text evidence="1">The sequence shown here is derived from an EMBL/GenBank/DDBJ whole genome shotgun (WGS) entry which is preliminary data.</text>
</comment>
<dbReference type="AlphaFoldDB" id="A0A367JAM0"/>
<accession>A0A367JAM0</accession>
<keyword evidence="2" id="KW-1185">Reference proteome</keyword>
<evidence type="ECO:0000313" key="1">
    <source>
        <dbReference type="EMBL" id="RCH86781.1"/>
    </source>
</evidence>
<sequence>PPPLLQTIPVPEATTRVKAKISDGMGTAVRPVTTVGTLVSRASVTEKPIPSLLTSLLPPQLTPSMLRPS</sequence>
<dbReference type="Proteomes" id="UP000253551">
    <property type="component" value="Unassembled WGS sequence"/>
</dbReference>